<dbReference type="InterPro" id="IPR022770">
    <property type="entry name" value="IucA/IucC-like_C"/>
</dbReference>
<dbReference type="GO" id="GO:0003824">
    <property type="term" value="F:catalytic activity"/>
    <property type="evidence" value="ECO:0007669"/>
    <property type="project" value="UniProtKB-ARBA"/>
</dbReference>
<dbReference type="Proteomes" id="UP000019146">
    <property type="component" value="Chromosome 2"/>
</dbReference>
<reference evidence="3 4" key="1">
    <citation type="journal article" date="2014" name="Genome Announc.">
        <title>Draft Genome Sequence of the Haloacid-Degrading Burkholderia caribensis Strain MBA4.</title>
        <authorList>
            <person name="Pan Y."/>
            <person name="Kong K.F."/>
            <person name="Tsang J.S."/>
        </authorList>
    </citation>
    <scope>NUCLEOTIDE SEQUENCE [LARGE SCALE GENOMIC DNA]</scope>
    <source>
        <strain evidence="3 4">MBA4</strain>
    </source>
</reference>
<dbReference type="EMBL" id="CP012747">
    <property type="protein sequence ID" value="ALL67768.1"/>
    <property type="molecule type" value="Genomic_DNA"/>
</dbReference>
<feature type="domain" description="Aerobactin siderophore biosynthesis IucA/IucC-like C-terminal" evidence="1">
    <location>
        <begin position="78"/>
        <end position="211"/>
    </location>
</feature>
<dbReference type="Pfam" id="PF11575">
    <property type="entry name" value="FhuF_C"/>
    <property type="match status" value="1"/>
</dbReference>
<dbReference type="Pfam" id="PF06276">
    <property type="entry name" value="FhuF"/>
    <property type="match status" value="1"/>
</dbReference>
<accession>A0A0P0RGT5</accession>
<gene>
    <name evidence="3" type="ORF">K788_0001109</name>
</gene>
<sequence>MNMSSAAKSFASLVADTPFAAYVERVWLGVPAETSDTGDAAQVRVPLTQLATQREAILDAMLLRYGGDPERHARALLSQWSKYYFGLAVPAALVSALVLQRPLDMYPARCLLLLREGMPEALYLPHDALADPTDDPARRYGSLVDEHLRGVIDLLASMTKIAPRVLWSNVGNLLDTLFGQCAAMPGAARDAAWMFGSSALFGGDEPNPLRVPVRDVTPRSTLLPAPFRARRVCCVRYEIPGEDQLCASCPLLLTMSDEDLARQEAIR</sequence>
<dbReference type="InterPro" id="IPR008090">
    <property type="entry name" value="Fe_iron_reduct"/>
</dbReference>
<protein>
    <submittedName>
        <fullName evidence="3">Ferric reductase</fullName>
    </submittedName>
</protein>
<organism evidence="3 4">
    <name type="scientific">Paraburkholderia caribensis MBA4</name>
    <dbReference type="NCBI Taxonomy" id="1323664"/>
    <lineage>
        <taxon>Bacteria</taxon>
        <taxon>Pseudomonadati</taxon>
        <taxon>Pseudomonadota</taxon>
        <taxon>Betaproteobacteria</taxon>
        <taxon>Burkholderiales</taxon>
        <taxon>Burkholderiaceae</taxon>
        <taxon>Paraburkholderia</taxon>
    </lineage>
</organism>
<dbReference type="GO" id="GO:0051537">
    <property type="term" value="F:2 iron, 2 sulfur cluster binding"/>
    <property type="evidence" value="ECO:0007669"/>
    <property type="project" value="InterPro"/>
</dbReference>
<dbReference type="AlphaFoldDB" id="A0A0P0RGT5"/>
<dbReference type="KEGG" id="bcai:K788_0001109"/>
<evidence type="ECO:0000313" key="3">
    <source>
        <dbReference type="EMBL" id="ALL67768.1"/>
    </source>
</evidence>
<evidence type="ECO:0000259" key="1">
    <source>
        <dbReference type="Pfam" id="PF06276"/>
    </source>
</evidence>
<dbReference type="NCBIfam" id="TIGR03951">
    <property type="entry name" value="Fe_III_red_FhuF"/>
    <property type="match status" value="1"/>
</dbReference>
<dbReference type="InterPro" id="IPR024726">
    <property type="entry name" value="FhuF_C"/>
</dbReference>
<evidence type="ECO:0000313" key="4">
    <source>
        <dbReference type="Proteomes" id="UP000019146"/>
    </source>
</evidence>
<name>A0A0P0RGT5_9BURK</name>
<proteinExistence type="predicted"/>
<evidence type="ECO:0000259" key="2">
    <source>
        <dbReference type="Pfam" id="PF11575"/>
    </source>
</evidence>
<feature type="domain" description="Ferric siderophore reductase C-terminal" evidence="2">
    <location>
        <begin position="230"/>
        <end position="251"/>
    </location>
</feature>